<reference evidence="4" key="1">
    <citation type="submission" date="2021-02" db="EMBL/GenBank/DDBJ databases">
        <authorList>
            <person name="Dougan E. K."/>
            <person name="Rhodes N."/>
            <person name="Thang M."/>
            <person name="Chan C."/>
        </authorList>
    </citation>
    <scope>NUCLEOTIDE SEQUENCE</scope>
</reference>
<dbReference type="InterPro" id="IPR035979">
    <property type="entry name" value="RBD_domain_sf"/>
</dbReference>
<dbReference type="PROSITE" id="PS50102">
    <property type="entry name" value="RRM"/>
    <property type="match status" value="1"/>
</dbReference>
<organism evidence="4 5">
    <name type="scientific">Polarella glacialis</name>
    <name type="common">Dinoflagellate</name>
    <dbReference type="NCBI Taxonomy" id="89957"/>
    <lineage>
        <taxon>Eukaryota</taxon>
        <taxon>Sar</taxon>
        <taxon>Alveolata</taxon>
        <taxon>Dinophyceae</taxon>
        <taxon>Suessiales</taxon>
        <taxon>Suessiaceae</taxon>
        <taxon>Polarella</taxon>
    </lineage>
</organism>
<feature type="domain" description="RRM" evidence="3">
    <location>
        <begin position="138"/>
        <end position="211"/>
    </location>
</feature>
<dbReference type="InterPro" id="IPR012677">
    <property type="entry name" value="Nucleotide-bd_a/b_plait_sf"/>
</dbReference>
<dbReference type="CDD" id="cd00590">
    <property type="entry name" value="RRM_SF"/>
    <property type="match status" value="1"/>
</dbReference>
<feature type="compositionally biased region" description="Basic residues" evidence="2">
    <location>
        <begin position="76"/>
        <end position="92"/>
    </location>
</feature>
<name>A0A813L761_POLGL</name>
<evidence type="ECO:0000256" key="2">
    <source>
        <dbReference type="SAM" id="MobiDB-lite"/>
    </source>
</evidence>
<evidence type="ECO:0000313" key="5">
    <source>
        <dbReference type="Proteomes" id="UP000626109"/>
    </source>
</evidence>
<accession>A0A813L761</accession>
<protein>
    <recommendedName>
        <fullName evidence="3">RRM domain-containing protein</fullName>
    </recommendedName>
</protein>
<evidence type="ECO:0000256" key="1">
    <source>
        <dbReference type="PROSITE-ProRule" id="PRU00176"/>
    </source>
</evidence>
<dbReference type="Gene3D" id="3.30.70.330">
    <property type="match status" value="1"/>
</dbReference>
<dbReference type="Proteomes" id="UP000626109">
    <property type="component" value="Unassembled WGS sequence"/>
</dbReference>
<comment type="caution">
    <text evidence="4">The sequence shown here is derived from an EMBL/GenBank/DDBJ whole genome shotgun (WGS) entry which is preliminary data.</text>
</comment>
<dbReference type="GO" id="GO:0003723">
    <property type="term" value="F:RNA binding"/>
    <property type="evidence" value="ECO:0007669"/>
    <property type="project" value="UniProtKB-UniRule"/>
</dbReference>
<keyword evidence="1" id="KW-0694">RNA-binding</keyword>
<sequence>MPKRGRGPDGQKKRWSDTKKMKTMAQEWGVSASSLKSAKSKKGSGEVDAEEVYSRQGKKDAKFAAKRAAAAEAFKGKRKSGTKEPKKKRIKLKMKDEMGDDLVELDFSDSEDEEEVEMRQKVAKSQLEASEKEAKLRLSVRILGLPFSTSAKDAKKLLARCGEITDFSYPKNDKGERKGMAVVTFDCKAAVENALEYDGRDYQEFYICMKN</sequence>
<dbReference type="Pfam" id="PF00076">
    <property type="entry name" value="RRM_1"/>
    <property type="match status" value="1"/>
</dbReference>
<dbReference type="InterPro" id="IPR000504">
    <property type="entry name" value="RRM_dom"/>
</dbReference>
<dbReference type="SUPFAM" id="SSF54928">
    <property type="entry name" value="RNA-binding domain, RBD"/>
    <property type="match status" value="1"/>
</dbReference>
<proteinExistence type="predicted"/>
<feature type="compositionally biased region" description="Basic and acidic residues" evidence="2">
    <location>
        <begin position="1"/>
        <end position="20"/>
    </location>
</feature>
<dbReference type="EMBL" id="CAJNNW010034458">
    <property type="protein sequence ID" value="CAE8722773.1"/>
    <property type="molecule type" value="Genomic_DNA"/>
</dbReference>
<evidence type="ECO:0000313" key="4">
    <source>
        <dbReference type="EMBL" id="CAE8722773.1"/>
    </source>
</evidence>
<feature type="region of interest" description="Disordered" evidence="2">
    <location>
        <begin position="1"/>
        <end position="95"/>
    </location>
</feature>
<dbReference type="SMART" id="SM00360">
    <property type="entry name" value="RRM"/>
    <property type="match status" value="1"/>
</dbReference>
<evidence type="ECO:0000259" key="3">
    <source>
        <dbReference type="PROSITE" id="PS50102"/>
    </source>
</evidence>
<gene>
    <name evidence="4" type="ORF">PGLA2088_LOCUS42751</name>
</gene>
<dbReference type="AlphaFoldDB" id="A0A813L761"/>